<evidence type="ECO:0000256" key="1">
    <source>
        <dbReference type="SAM" id="Phobius"/>
    </source>
</evidence>
<feature type="transmembrane region" description="Helical" evidence="1">
    <location>
        <begin position="7"/>
        <end position="29"/>
    </location>
</feature>
<sequence length="92" mass="10398">MRDIPKIPMLLILLGGEILVSASVIFIRLSTIDPVLLASFRMLVSVLFLLPFFYVRELKRDHEGGGPFYKPIFLLIFSQLSSKKSFISPIVS</sequence>
<dbReference type="AlphaFoldDB" id="A0A841R917"/>
<feature type="transmembrane region" description="Helical" evidence="1">
    <location>
        <begin position="35"/>
        <end position="55"/>
    </location>
</feature>
<proteinExistence type="predicted"/>
<dbReference type="Proteomes" id="UP000587760">
    <property type="component" value="Unassembled WGS sequence"/>
</dbReference>
<keyword evidence="1" id="KW-0472">Membrane</keyword>
<keyword evidence="1" id="KW-1133">Transmembrane helix</keyword>
<keyword evidence="3" id="KW-1185">Reference proteome</keyword>
<evidence type="ECO:0008006" key="4">
    <source>
        <dbReference type="Google" id="ProtNLM"/>
    </source>
</evidence>
<reference evidence="2 3" key="1">
    <citation type="submission" date="2020-08" db="EMBL/GenBank/DDBJ databases">
        <title>Genomic Encyclopedia of Type Strains, Phase IV (KMG-IV): sequencing the most valuable type-strain genomes for metagenomic binning, comparative biology and taxonomic classification.</title>
        <authorList>
            <person name="Goeker M."/>
        </authorList>
    </citation>
    <scope>NUCLEOTIDE SEQUENCE [LARGE SCALE GENOMIC DNA]</scope>
    <source>
        <strain evidence="2 3">DSM 2461</strain>
    </source>
</reference>
<protein>
    <recommendedName>
        <fullName evidence="4">EamA domain-containing protein</fullName>
    </recommendedName>
</protein>
<dbReference type="RefSeq" id="WP_184744699.1">
    <property type="nucleotide sequence ID" value="NZ_JACHGJ010000002.1"/>
</dbReference>
<name>A0A841R917_9SPIO</name>
<comment type="caution">
    <text evidence="2">The sequence shown here is derived from an EMBL/GenBank/DDBJ whole genome shotgun (WGS) entry which is preliminary data.</text>
</comment>
<keyword evidence="1" id="KW-0812">Transmembrane</keyword>
<dbReference type="EMBL" id="JACHGJ010000002">
    <property type="protein sequence ID" value="MBB6479449.1"/>
    <property type="molecule type" value="Genomic_DNA"/>
</dbReference>
<gene>
    <name evidence="2" type="ORF">HNR50_001107</name>
</gene>
<accession>A0A841R917</accession>
<evidence type="ECO:0000313" key="3">
    <source>
        <dbReference type="Proteomes" id="UP000587760"/>
    </source>
</evidence>
<organism evidence="2 3">
    <name type="scientific">Spirochaeta isovalerica</name>
    <dbReference type="NCBI Taxonomy" id="150"/>
    <lineage>
        <taxon>Bacteria</taxon>
        <taxon>Pseudomonadati</taxon>
        <taxon>Spirochaetota</taxon>
        <taxon>Spirochaetia</taxon>
        <taxon>Spirochaetales</taxon>
        <taxon>Spirochaetaceae</taxon>
        <taxon>Spirochaeta</taxon>
    </lineage>
</organism>
<evidence type="ECO:0000313" key="2">
    <source>
        <dbReference type="EMBL" id="MBB6479449.1"/>
    </source>
</evidence>